<dbReference type="PIRSF" id="PIRSF000451">
    <property type="entry name" value="PKS_III"/>
    <property type="match status" value="1"/>
</dbReference>
<dbReference type="CDD" id="cd00831">
    <property type="entry name" value="CHS_like"/>
    <property type="match status" value="1"/>
</dbReference>
<evidence type="ECO:0000256" key="2">
    <source>
        <dbReference type="ARBA" id="ARBA00022679"/>
    </source>
</evidence>
<dbReference type="Proteomes" id="UP000046373">
    <property type="component" value="Unassembled WGS sequence"/>
</dbReference>
<dbReference type="GeneID" id="31892053"/>
<dbReference type="Pfam" id="PF02797">
    <property type="entry name" value="Chal_sti_synt_C"/>
    <property type="match status" value="1"/>
</dbReference>
<feature type="active site" description="Acyl-thioester intermediate" evidence="3">
    <location>
        <position position="151"/>
    </location>
</feature>
<dbReference type="GO" id="GO:0016747">
    <property type="term" value="F:acyltransferase activity, transferring groups other than amino-acyl groups"/>
    <property type="evidence" value="ECO:0007669"/>
    <property type="project" value="InterPro"/>
</dbReference>
<keyword evidence="2" id="KW-0808">Transferase</keyword>
<dbReference type="InterPro" id="IPR016039">
    <property type="entry name" value="Thiolase-like"/>
</dbReference>
<proteinExistence type="inferred from homology"/>
<comment type="similarity">
    <text evidence="1">Belongs to the thiolase-like superfamily. Chalcone/stilbene synthases family.</text>
</comment>
<feature type="domain" description="Chalcone/stilbene synthase N-terminal" evidence="4">
    <location>
        <begin position="11"/>
        <end position="213"/>
    </location>
</feature>
<dbReference type="AlphaFoldDB" id="A0A090FBE1"/>
<dbReference type="InterPro" id="IPR012328">
    <property type="entry name" value="Chalcone/stilbene_synt_C"/>
</dbReference>
<protein>
    <submittedName>
        <fullName evidence="6">Chalcone and stilbene synthase domain protein</fullName>
    </submittedName>
</protein>
<dbReference type="InterPro" id="IPR011141">
    <property type="entry name" value="Polyketide_synthase_type-III"/>
</dbReference>
<evidence type="ECO:0000256" key="3">
    <source>
        <dbReference type="PIRSR" id="PIRSR000451-1"/>
    </source>
</evidence>
<evidence type="ECO:0000259" key="4">
    <source>
        <dbReference type="Pfam" id="PF00195"/>
    </source>
</evidence>
<organism evidence="6 7">
    <name type="scientific">Mesorhizobium plurifarium</name>
    <dbReference type="NCBI Taxonomy" id="69974"/>
    <lineage>
        <taxon>Bacteria</taxon>
        <taxon>Pseudomonadati</taxon>
        <taxon>Pseudomonadota</taxon>
        <taxon>Alphaproteobacteria</taxon>
        <taxon>Hyphomicrobiales</taxon>
        <taxon>Phyllobacteriaceae</taxon>
        <taxon>Mesorhizobium</taxon>
    </lineage>
</organism>
<evidence type="ECO:0000313" key="7">
    <source>
        <dbReference type="Proteomes" id="UP000046373"/>
    </source>
</evidence>
<dbReference type="PANTHER" id="PTHR11877">
    <property type="entry name" value="HYDROXYMETHYLGLUTARYL-COA SYNTHASE"/>
    <property type="match status" value="1"/>
</dbReference>
<evidence type="ECO:0000259" key="5">
    <source>
        <dbReference type="Pfam" id="PF02797"/>
    </source>
</evidence>
<name>A0A090FBE1_MESPL</name>
<feature type="domain" description="Chalcone/stilbene synthase C-terminal" evidence="5">
    <location>
        <begin position="233"/>
        <end position="353"/>
    </location>
</feature>
<evidence type="ECO:0000256" key="1">
    <source>
        <dbReference type="ARBA" id="ARBA00005531"/>
    </source>
</evidence>
<gene>
    <name evidence="6" type="ORF">MPLDJ20_320063</name>
</gene>
<dbReference type="InterPro" id="IPR001099">
    <property type="entry name" value="Chalcone/stilbene_synt_N"/>
</dbReference>
<dbReference type="PANTHER" id="PTHR11877:SF46">
    <property type="entry name" value="TYPE III POLYKETIDE SYNTHASE A"/>
    <property type="match status" value="1"/>
</dbReference>
<evidence type="ECO:0000313" key="6">
    <source>
        <dbReference type="EMBL" id="CDX41218.1"/>
    </source>
</evidence>
<dbReference type="GO" id="GO:0030639">
    <property type="term" value="P:polyketide biosynthetic process"/>
    <property type="evidence" value="ECO:0007669"/>
    <property type="project" value="TreeGrafter"/>
</dbReference>
<accession>A0A090FBE1</accession>
<sequence>MSANAYINRIATAVPEHEVHQFYLRYAASMLTADRRRIFQRMAGLAGIEHRFSCFAPALDPEGPSADLAGTFRRGAFPGTAARMAMFAQAAPVLAQKAVDGLRLGEEASLITHLIVTTCTGFSAPGIDLDLAARCGLSDGIERTMIGFMGCYAAVNALKLARHIVRSDARARVLLVNIEVCTLHLRETTELEKLLSFCLWGDGCAATLVTAEPSGIELNSFRCTVAEERRELMTWDIRDHGFDMFLSGKVPAAVHETLRSNQDAILGGRPPEAIDLWAVHPGGRSILDAVERALDLAPAALGPSREVLRRYGNMSSATVMFVMEEMLKAQGGQLGCGMSFGPGLTAETMLFRTAP</sequence>
<reference evidence="6 7" key="1">
    <citation type="submission" date="2014-08" db="EMBL/GenBank/DDBJ databases">
        <authorList>
            <person name="Moulin Lionel"/>
        </authorList>
    </citation>
    <scope>NUCLEOTIDE SEQUENCE [LARGE SCALE GENOMIC DNA]</scope>
</reference>
<dbReference type="SUPFAM" id="SSF53901">
    <property type="entry name" value="Thiolase-like"/>
    <property type="match status" value="2"/>
</dbReference>
<dbReference type="Gene3D" id="3.40.47.10">
    <property type="match status" value="2"/>
</dbReference>
<dbReference type="Pfam" id="PF00195">
    <property type="entry name" value="Chal_sti_synt_N"/>
    <property type="match status" value="1"/>
</dbReference>
<dbReference type="EMBL" id="CCNB01000026">
    <property type="protein sequence ID" value="CDX41218.1"/>
    <property type="molecule type" value="Genomic_DNA"/>
</dbReference>